<dbReference type="Pfam" id="PF01535">
    <property type="entry name" value="PPR"/>
    <property type="match status" value="2"/>
</dbReference>
<gene>
    <name evidence="3" type="ORF">F511_18360</name>
</gene>
<feature type="repeat" description="PPR" evidence="2">
    <location>
        <begin position="175"/>
        <end position="209"/>
    </location>
</feature>
<dbReference type="FunFam" id="1.25.40.10:FF:000427">
    <property type="entry name" value="Pentatricopeptide repeat-containing protein chloroplastic"/>
    <property type="match status" value="1"/>
</dbReference>
<feature type="repeat" description="PPR" evidence="2">
    <location>
        <begin position="276"/>
        <end position="310"/>
    </location>
</feature>
<evidence type="ECO:0000256" key="2">
    <source>
        <dbReference type="PROSITE-ProRule" id="PRU00708"/>
    </source>
</evidence>
<dbReference type="AlphaFoldDB" id="A0A2Z7BXD6"/>
<dbReference type="PROSITE" id="PS51375">
    <property type="entry name" value="PPR"/>
    <property type="match status" value="2"/>
</dbReference>
<dbReference type="FunFam" id="1.25.40.10:FF:000184">
    <property type="entry name" value="Pentatricopeptide repeat-containing protein, chloroplastic"/>
    <property type="match status" value="1"/>
</dbReference>
<reference evidence="3 4" key="1">
    <citation type="journal article" date="2015" name="Proc. Natl. Acad. Sci. U.S.A.">
        <title>The resurrection genome of Boea hygrometrica: A blueprint for survival of dehydration.</title>
        <authorList>
            <person name="Xiao L."/>
            <person name="Yang G."/>
            <person name="Zhang L."/>
            <person name="Yang X."/>
            <person name="Zhao S."/>
            <person name="Ji Z."/>
            <person name="Zhou Q."/>
            <person name="Hu M."/>
            <person name="Wang Y."/>
            <person name="Chen M."/>
            <person name="Xu Y."/>
            <person name="Jin H."/>
            <person name="Xiao X."/>
            <person name="Hu G."/>
            <person name="Bao F."/>
            <person name="Hu Y."/>
            <person name="Wan P."/>
            <person name="Li L."/>
            <person name="Deng X."/>
            <person name="Kuang T."/>
            <person name="Xiang C."/>
            <person name="Zhu J.K."/>
            <person name="Oliver M.J."/>
            <person name="He Y."/>
        </authorList>
    </citation>
    <scope>NUCLEOTIDE SEQUENCE [LARGE SCALE GENOMIC DNA]</scope>
    <source>
        <strain evidence="4">cv. XS01</strain>
    </source>
</reference>
<name>A0A2Z7BXD6_9LAMI</name>
<protein>
    <submittedName>
        <fullName evidence="3">Pentatricopeptide repeat-containing protein-like</fullName>
    </submittedName>
</protein>
<dbReference type="InterPro" id="IPR046960">
    <property type="entry name" value="PPR_At4g14850-like_plant"/>
</dbReference>
<dbReference type="Proteomes" id="UP000250235">
    <property type="component" value="Unassembled WGS sequence"/>
</dbReference>
<dbReference type="NCBIfam" id="TIGR00756">
    <property type="entry name" value="PPR"/>
    <property type="match status" value="3"/>
</dbReference>
<dbReference type="PANTHER" id="PTHR47926">
    <property type="entry name" value="PENTATRICOPEPTIDE REPEAT-CONTAINING PROTEIN"/>
    <property type="match status" value="1"/>
</dbReference>
<sequence length="468" mass="52447">MSPQNLKPTAARIIYLLDHCSTHSHLRQIQARLILSRLHINTAVAHRFITACHSLNLLDSNALPLYTTNLSRPHTFTCNTLLKLFSHSITPCNSLRLYSHMHTSGILVNNYTFPFVLKALAGLKLMKEGTVVHAQVIKFGILDDIYVGNSLMNLYAAVGEMGLCRKVFDEMPQIDVVSWTVMISGFREAGRLDDALITFERMKDESVMPNQVTVVNVLAACADFGALDMGVWLHELVNRCKWELDVILGTSLIDMYMKCGKINEGLCVFGQMSEKNVFTWNTVINGLALANYGKEAVTWFFRMEQEGLKPDDVTLIAVLCACVHSGFVHMGRKIFSSLVDGKYGFPPDVRHYACMVDVLARSGCLEEAHRMITEMPFEPTVSIWGALLSGCKAQTNMELSEIAAWKLVELEPENTAYYVVLSNLYAVLERWSDVEKVRNLMKVRGPTKCVGSSSVEHENKGNDLQWLA</sequence>
<dbReference type="GO" id="GO:0003723">
    <property type="term" value="F:RNA binding"/>
    <property type="evidence" value="ECO:0007669"/>
    <property type="project" value="InterPro"/>
</dbReference>
<dbReference type="Pfam" id="PF13041">
    <property type="entry name" value="PPR_2"/>
    <property type="match status" value="2"/>
</dbReference>
<dbReference type="InterPro" id="IPR011990">
    <property type="entry name" value="TPR-like_helical_dom_sf"/>
</dbReference>
<dbReference type="OrthoDB" id="886439at2759"/>
<accession>A0A2Z7BXD6</accession>
<evidence type="ECO:0000256" key="1">
    <source>
        <dbReference type="ARBA" id="ARBA00022737"/>
    </source>
</evidence>
<keyword evidence="1" id="KW-0677">Repeat</keyword>
<proteinExistence type="predicted"/>
<organism evidence="3 4">
    <name type="scientific">Dorcoceras hygrometricum</name>
    <dbReference type="NCBI Taxonomy" id="472368"/>
    <lineage>
        <taxon>Eukaryota</taxon>
        <taxon>Viridiplantae</taxon>
        <taxon>Streptophyta</taxon>
        <taxon>Embryophyta</taxon>
        <taxon>Tracheophyta</taxon>
        <taxon>Spermatophyta</taxon>
        <taxon>Magnoliopsida</taxon>
        <taxon>eudicotyledons</taxon>
        <taxon>Gunneridae</taxon>
        <taxon>Pentapetalae</taxon>
        <taxon>asterids</taxon>
        <taxon>lamiids</taxon>
        <taxon>Lamiales</taxon>
        <taxon>Gesneriaceae</taxon>
        <taxon>Didymocarpoideae</taxon>
        <taxon>Trichosporeae</taxon>
        <taxon>Loxocarpinae</taxon>
        <taxon>Dorcoceras</taxon>
    </lineage>
</organism>
<dbReference type="Gene3D" id="1.25.40.10">
    <property type="entry name" value="Tetratricopeptide repeat domain"/>
    <property type="match status" value="2"/>
</dbReference>
<dbReference type="InterPro" id="IPR046848">
    <property type="entry name" value="E_motif"/>
</dbReference>
<evidence type="ECO:0000313" key="3">
    <source>
        <dbReference type="EMBL" id="KZV39302.1"/>
    </source>
</evidence>
<keyword evidence="4" id="KW-1185">Reference proteome</keyword>
<dbReference type="PANTHER" id="PTHR47926:SF490">
    <property type="entry name" value="REPEAT-LIKE SUPERFAMILY PROTEIN, PUTATIVE-RELATED"/>
    <property type="match status" value="1"/>
</dbReference>
<dbReference type="Pfam" id="PF20431">
    <property type="entry name" value="E_motif"/>
    <property type="match status" value="1"/>
</dbReference>
<evidence type="ECO:0000313" key="4">
    <source>
        <dbReference type="Proteomes" id="UP000250235"/>
    </source>
</evidence>
<dbReference type="InterPro" id="IPR002885">
    <property type="entry name" value="PPR_rpt"/>
</dbReference>
<dbReference type="GO" id="GO:0009451">
    <property type="term" value="P:RNA modification"/>
    <property type="evidence" value="ECO:0007669"/>
    <property type="project" value="InterPro"/>
</dbReference>
<dbReference type="EMBL" id="KV001281">
    <property type="protein sequence ID" value="KZV39302.1"/>
    <property type="molecule type" value="Genomic_DNA"/>
</dbReference>